<dbReference type="Pfam" id="PF00782">
    <property type="entry name" value="DSPc"/>
    <property type="match status" value="1"/>
</dbReference>
<dbReference type="SUPFAM" id="SSF52799">
    <property type="entry name" value="(Phosphotyrosine protein) phosphatases II"/>
    <property type="match status" value="1"/>
</dbReference>
<dbReference type="InterPro" id="IPR000340">
    <property type="entry name" value="Dual-sp_phosphatase_cat-dom"/>
</dbReference>
<proteinExistence type="predicted"/>
<gene>
    <name evidence="5" type="ORF">HZU75_05200</name>
</gene>
<dbReference type="PROSITE" id="PS50056">
    <property type="entry name" value="TYR_PHOSPHATASE_2"/>
    <property type="match status" value="1"/>
</dbReference>
<evidence type="ECO:0000313" key="6">
    <source>
        <dbReference type="Proteomes" id="UP000510822"/>
    </source>
</evidence>
<dbReference type="InterPro" id="IPR000326">
    <property type="entry name" value="PAP2/HPO"/>
</dbReference>
<sequence>MQNSSSSRVLPWRSAIFWLLFAGPAFFLFYGNANQYAASLPSDQVGNIVFAWERDAIPFWPWSIVPYWSIDLMFGFSLLLCANKDEVRTQALRLMLATLLSSICFVLWPLRFGWDRPAVDGLFGAMFAALGQIDQPFNQAPSLHISLLLIIWLRFAAFLRHPLARAILHLWCFLIGISVLTTWQHHFIDIPTGFALGLLVCYLLPMPPLSWQLSAQWRAQLSAMQQVRARQLALRYALAGVSMAAFALLLQGWAWLLAWPAVAMLIVAAAYGGLGPVALQKYAGVSSLAVRWLTAPYQLGAALSRMYFLRQVPPAVEVAEGVWLGSMSAARDPQFVAVLDLCAEIPRQAHPTAVYHNLPLLDLLPPNAEEIAQGVAAIESLRAQTAGPLLVHCALGFSRSATIIAAWLVQTGRASDIAAAIAQISQLRAVRLRAGEIHWAVEGVGR</sequence>
<keyword evidence="3" id="KW-0812">Transmembrane</keyword>
<dbReference type="EMBL" id="CP058952">
    <property type="protein sequence ID" value="QLI80968.1"/>
    <property type="molecule type" value="Genomic_DNA"/>
</dbReference>
<dbReference type="SMART" id="SM00195">
    <property type="entry name" value="DSPc"/>
    <property type="match status" value="1"/>
</dbReference>
<keyword evidence="6" id="KW-1185">Reference proteome</keyword>
<dbReference type="RefSeq" id="WP_180308099.1">
    <property type="nucleotide sequence ID" value="NZ_CP058952.1"/>
</dbReference>
<evidence type="ECO:0000256" key="2">
    <source>
        <dbReference type="ARBA" id="ARBA00022912"/>
    </source>
</evidence>
<dbReference type="GO" id="GO:0004721">
    <property type="term" value="F:phosphoprotein phosphatase activity"/>
    <property type="evidence" value="ECO:0007669"/>
    <property type="project" value="UniProtKB-KW"/>
</dbReference>
<dbReference type="CDD" id="cd03386">
    <property type="entry name" value="PAP2_Aur1_like"/>
    <property type="match status" value="1"/>
</dbReference>
<feature type="transmembrane region" description="Helical" evidence="3">
    <location>
        <begin position="94"/>
        <end position="114"/>
    </location>
</feature>
<feature type="transmembrane region" description="Helical" evidence="3">
    <location>
        <begin position="166"/>
        <end position="184"/>
    </location>
</feature>
<dbReference type="Pfam" id="PF01569">
    <property type="entry name" value="PAP2"/>
    <property type="match status" value="1"/>
</dbReference>
<dbReference type="AlphaFoldDB" id="A0A7D5ZEI3"/>
<dbReference type="KEGG" id="cfon:HZU75_05200"/>
<dbReference type="PANTHER" id="PTHR47216">
    <property type="match status" value="1"/>
</dbReference>
<keyword evidence="2" id="KW-0904">Protein phosphatase</keyword>
<feature type="transmembrane region" description="Helical" evidence="3">
    <location>
        <begin position="12"/>
        <end position="31"/>
    </location>
</feature>
<feature type="transmembrane region" description="Helical" evidence="3">
    <location>
        <begin position="59"/>
        <end position="82"/>
    </location>
</feature>
<dbReference type="InterPro" id="IPR020422">
    <property type="entry name" value="TYR_PHOSPHATASE_DUAL_dom"/>
</dbReference>
<dbReference type="InterPro" id="IPR029021">
    <property type="entry name" value="Prot-tyrosine_phosphatase-like"/>
</dbReference>
<dbReference type="InterPro" id="IPR016130">
    <property type="entry name" value="Tyr_Pase_AS"/>
</dbReference>
<dbReference type="PANTHER" id="PTHR47216:SF4">
    <property type="entry name" value="OS01G0859400 PROTEIN"/>
    <property type="match status" value="1"/>
</dbReference>
<dbReference type="Proteomes" id="UP000510822">
    <property type="component" value="Chromosome"/>
</dbReference>
<feature type="transmembrane region" description="Helical" evidence="3">
    <location>
        <begin position="232"/>
        <end position="250"/>
    </location>
</feature>
<feature type="transmembrane region" description="Helical" evidence="3">
    <location>
        <begin position="256"/>
        <end position="279"/>
    </location>
</feature>
<keyword evidence="3" id="KW-1133">Transmembrane helix</keyword>
<dbReference type="PROSITE" id="PS00383">
    <property type="entry name" value="TYR_PHOSPHATASE_1"/>
    <property type="match status" value="1"/>
</dbReference>
<dbReference type="Gene3D" id="3.90.190.10">
    <property type="entry name" value="Protein tyrosine phosphatase superfamily"/>
    <property type="match status" value="1"/>
</dbReference>
<evidence type="ECO:0000256" key="1">
    <source>
        <dbReference type="ARBA" id="ARBA00022801"/>
    </source>
</evidence>
<reference evidence="5 6" key="1">
    <citation type="journal article" date="2016" name="Int. J. Syst. Evol. Microbiol.">
        <title>Chitinibacter fontanus sp. nov., isolated from a spring.</title>
        <authorList>
            <person name="Sheu S.Y."/>
            <person name="Li Y.S."/>
            <person name="Young C.C."/>
            <person name="Chen W.M."/>
        </authorList>
    </citation>
    <scope>NUCLEOTIDE SEQUENCE [LARGE SCALE GENOMIC DNA]</scope>
    <source>
        <strain evidence="5 6">STM-7</strain>
    </source>
</reference>
<organism evidence="5 6">
    <name type="scientific">Chitinibacter fontanus</name>
    <dbReference type="NCBI Taxonomy" id="1737446"/>
    <lineage>
        <taxon>Bacteria</taxon>
        <taxon>Pseudomonadati</taxon>
        <taxon>Pseudomonadota</taxon>
        <taxon>Betaproteobacteria</taxon>
        <taxon>Neisseriales</taxon>
        <taxon>Chitinibacteraceae</taxon>
        <taxon>Chitinibacter</taxon>
    </lineage>
</organism>
<feature type="transmembrane region" description="Helical" evidence="3">
    <location>
        <begin position="190"/>
        <end position="211"/>
    </location>
</feature>
<keyword evidence="1" id="KW-0378">Hydrolase</keyword>
<dbReference type="InterPro" id="IPR000387">
    <property type="entry name" value="Tyr_Pase_dom"/>
</dbReference>
<protein>
    <submittedName>
        <fullName evidence="5">Phosphatase PAP2/dual specificity phosphatase family protein</fullName>
    </submittedName>
</protein>
<feature type="domain" description="Tyrosine specific protein phosphatases" evidence="4">
    <location>
        <begin position="369"/>
        <end position="439"/>
    </location>
</feature>
<feature type="transmembrane region" description="Helical" evidence="3">
    <location>
        <begin position="142"/>
        <end position="159"/>
    </location>
</feature>
<evidence type="ECO:0000313" key="5">
    <source>
        <dbReference type="EMBL" id="QLI80968.1"/>
    </source>
</evidence>
<evidence type="ECO:0000256" key="3">
    <source>
        <dbReference type="SAM" id="Phobius"/>
    </source>
</evidence>
<accession>A0A7D5ZEI3</accession>
<name>A0A7D5ZEI3_9NEIS</name>
<keyword evidence="3" id="KW-0472">Membrane</keyword>
<evidence type="ECO:0000259" key="4">
    <source>
        <dbReference type="PROSITE" id="PS50056"/>
    </source>
</evidence>